<accession>A0A9E7GBU0</accession>
<feature type="compositionally biased region" description="Pro residues" evidence="2">
    <location>
        <begin position="60"/>
        <end position="77"/>
    </location>
</feature>
<dbReference type="SUPFAM" id="SSF53955">
    <property type="entry name" value="Lysozyme-like"/>
    <property type="match status" value="1"/>
</dbReference>
<gene>
    <name evidence="4" type="ORF">MUK42_03503</name>
</gene>
<evidence type="ECO:0000313" key="5">
    <source>
        <dbReference type="Proteomes" id="UP001055439"/>
    </source>
</evidence>
<evidence type="ECO:0000313" key="4">
    <source>
        <dbReference type="EMBL" id="URE12131.1"/>
    </source>
</evidence>
<dbReference type="InterPro" id="IPR001264">
    <property type="entry name" value="Glyco_trans_51"/>
</dbReference>
<feature type="compositionally biased region" description="Polar residues" evidence="2">
    <location>
        <begin position="112"/>
        <end position="121"/>
    </location>
</feature>
<reference evidence="4" key="1">
    <citation type="submission" date="2022-05" db="EMBL/GenBank/DDBJ databases">
        <title>The Musa troglodytarum L. genome provides insights into the mechanism of non-climacteric behaviour and enrichment of carotenoids.</title>
        <authorList>
            <person name="Wang J."/>
        </authorList>
    </citation>
    <scope>NUCLEOTIDE SEQUENCE</scope>
    <source>
        <tissue evidence="4">Leaf</tissue>
    </source>
</reference>
<keyword evidence="5" id="KW-1185">Reference proteome</keyword>
<dbReference type="EMBL" id="CP097508">
    <property type="protein sequence ID" value="URE12131.1"/>
    <property type="molecule type" value="Genomic_DNA"/>
</dbReference>
<dbReference type="InterPro" id="IPR050396">
    <property type="entry name" value="Glycosyltr_51/Transpeptidase"/>
</dbReference>
<evidence type="ECO:0000256" key="2">
    <source>
        <dbReference type="SAM" id="MobiDB-lite"/>
    </source>
</evidence>
<keyword evidence="1" id="KW-0808">Transferase</keyword>
<feature type="domain" description="Glycosyl transferase family 51" evidence="3">
    <location>
        <begin position="192"/>
        <end position="298"/>
    </location>
</feature>
<feature type="compositionally biased region" description="Low complexity" evidence="2">
    <location>
        <begin position="39"/>
        <end position="59"/>
    </location>
</feature>
<evidence type="ECO:0000256" key="1">
    <source>
        <dbReference type="ARBA" id="ARBA00022679"/>
    </source>
</evidence>
<dbReference type="AlphaFoldDB" id="A0A9E7GBU0"/>
<dbReference type="OrthoDB" id="2017226at2759"/>
<organism evidence="4 5">
    <name type="scientific">Musa troglodytarum</name>
    <name type="common">fe'i banana</name>
    <dbReference type="NCBI Taxonomy" id="320322"/>
    <lineage>
        <taxon>Eukaryota</taxon>
        <taxon>Viridiplantae</taxon>
        <taxon>Streptophyta</taxon>
        <taxon>Embryophyta</taxon>
        <taxon>Tracheophyta</taxon>
        <taxon>Spermatophyta</taxon>
        <taxon>Magnoliopsida</taxon>
        <taxon>Liliopsida</taxon>
        <taxon>Zingiberales</taxon>
        <taxon>Musaceae</taxon>
        <taxon>Musa</taxon>
    </lineage>
</organism>
<dbReference type="GO" id="GO:0008955">
    <property type="term" value="F:peptidoglycan glycosyltransferase activity"/>
    <property type="evidence" value="ECO:0007669"/>
    <property type="project" value="TreeGrafter"/>
</dbReference>
<dbReference type="InterPro" id="IPR023346">
    <property type="entry name" value="Lysozyme-like_dom_sf"/>
</dbReference>
<dbReference type="Proteomes" id="UP001055439">
    <property type="component" value="Chromosome 6"/>
</dbReference>
<sequence>MKKSSNRLTAFSIEPEPAALNRAIAVKPLPALSRPPPITTTTPRGAGHRSFPSPRSIFPSPLPLFRPKPNPLPPPPIDLRSFSSSASTTASGIPSPCLSSSQGYYLLGPSSASSLPTSGNDGATCGSLRRGRRQRSWSSHCTLFRPSLRRRIAGSSTTLGLILRGSDALWSVTLKAEAGASSPRRLLNHFIMQLVKNVFLTSERKISRKFFEGILYLLLEKKMTKWEILYSFLSKVILLFAVLFGCTGDNGYYGIESASLFYFRKHPSLLNLGGSALLAGILPSPETFKPSASPTRLGQEFSSESIKENGYCWIS</sequence>
<dbReference type="PANTHER" id="PTHR32282">
    <property type="entry name" value="BINDING PROTEIN TRANSPEPTIDASE, PUTATIVE-RELATED"/>
    <property type="match status" value="1"/>
</dbReference>
<dbReference type="Gene3D" id="1.10.3810.10">
    <property type="entry name" value="Biosynthetic peptidoglycan transglycosylase-like"/>
    <property type="match status" value="1"/>
</dbReference>
<feature type="region of interest" description="Disordered" evidence="2">
    <location>
        <begin position="30"/>
        <end position="85"/>
    </location>
</feature>
<dbReference type="PANTHER" id="PTHR32282:SF33">
    <property type="entry name" value="PEPTIDOGLYCAN GLYCOSYLTRANSFERASE"/>
    <property type="match status" value="1"/>
</dbReference>
<dbReference type="InterPro" id="IPR036950">
    <property type="entry name" value="PBP_transglycosylase"/>
</dbReference>
<proteinExistence type="predicted"/>
<protein>
    <submittedName>
        <fullName evidence="4">Transglycosylase</fullName>
    </submittedName>
</protein>
<name>A0A9E7GBU0_9LILI</name>
<feature type="region of interest" description="Disordered" evidence="2">
    <location>
        <begin position="112"/>
        <end position="131"/>
    </location>
</feature>
<dbReference type="Pfam" id="PF00912">
    <property type="entry name" value="Transgly"/>
    <property type="match status" value="1"/>
</dbReference>
<evidence type="ECO:0000259" key="3">
    <source>
        <dbReference type="Pfam" id="PF00912"/>
    </source>
</evidence>